<dbReference type="GO" id="GO:0008270">
    <property type="term" value="F:zinc ion binding"/>
    <property type="evidence" value="ECO:0007669"/>
    <property type="project" value="InterPro"/>
</dbReference>
<evidence type="ECO:0000256" key="1">
    <source>
        <dbReference type="ARBA" id="ARBA00001947"/>
    </source>
</evidence>
<evidence type="ECO:0000313" key="7">
    <source>
        <dbReference type="EMBL" id="RAK26285.1"/>
    </source>
</evidence>
<keyword evidence="8" id="KW-1185">Reference proteome</keyword>
<dbReference type="SMART" id="SM00829">
    <property type="entry name" value="PKS_ER"/>
    <property type="match status" value="1"/>
</dbReference>
<comment type="similarity">
    <text evidence="5">Belongs to the zinc-containing alcohol dehydrogenase family.</text>
</comment>
<dbReference type="CDD" id="cd08283">
    <property type="entry name" value="FDH_like_1"/>
    <property type="match status" value="1"/>
</dbReference>
<gene>
    <name evidence="7" type="ORF">B0I29_128135</name>
</gene>
<sequence length="397" mass="42502">MRALTWQGTSKVSVETVPDPKIQEPTDAIVRITSTAICGSDLHLYDVLGMYLDKGDVLGHEPMGIVEEVGPEVTHIKPGDRVVIPFNISCGHCWMCTRGNFAQCETTQVTSEGKGASLFGYTKLYGQVPGGQAEYLRVPQAQFGPIKVPSHHPDERFLFLSDVLTTSWQAAKYADIQPGDTVFVTGLGPIGQMSARIARHLGAGRVIASDNVPERLAMAQRHGIETLNTGDVDVPAAVLDLTSGRGADSVIESVGMEAHGSPIQSAAVKATGLLPDVLARKAVETVGIDRMAALNTAFAAVRRAGTVSIIGVYGGNADPIPMMDLFDKGVTLRMGQAHVKRWVDEILPLLTGDDDPLGVDDLVTHRLPLEQAPHAYEIFKKKQDGCIKVVLKPGVVS</sequence>
<keyword evidence="2 5" id="KW-0479">Metal-binding</keyword>
<comment type="cofactor">
    <cofactor evidence="1 5">
        <name>Zn(2+)</name>
        <dbReference type="ChEBI" id="CHEBI:29105"/>
    </cofactor>
</comment>
<keyword evidence="3 5" id="KW-0862">Zinc</keyword>
<dbReference type="SUPFAM" id="SSF50129">
    <property type="entry name" value="GroES-like"/>
    <property type="match status" value="1"/>
</dbReference>
<name>A0A327YXZ2_9ACTN</name>
<proteinExistence type="inferred from homology"/>
<evidence type="ECO:0000259" key="6">
    <source>
        <dbReference type="SMART" id="SM00829"/>
    </source>
</evidence>
<dbReference type="PANTHER" id="PTHR42813">
    <property type="entry name" value="ZINC-TYPE ALCOHOL DEHYDROGENASE-LIKE"/>
    <property type="match status" value="1"/>
</dbReference>
<dbReference type="Pfam" id="PF08240">
    <property type="entry name" value="ADH_N"/>
    <property type="match status" value="1"/>
</dbReference>
<dbReference type="GO" id="GO:0016491">
    <property type="term" value="F:oxidoreductase activity"/>
    <property type="evidence" value="ECO:0007669"/>
    <property type="project" value="UniProtKB-KW"/>
</dbReference>
<dbReference type="PROSITE" id="PS00059">
    <property type="entry name" value="ADH_ZINC"/>
    <property type="match status" value="1"/>
</dbReference>
<dbReference type="InterPro" id="IPR013149">
    <property type="entry name" value="ADH-like_C"/>
</dbReference>
<dbReference type="InterPro" id="IPR002328">
    <property type="entry name" value="ADH_Zn_CS"/>
</dbReference>
<dbReference type="EMBL" id="QLMJ01000028">
    <property type="protein sequence ID" value="RAK26285.1"/>
    <property type="molecule type" value="Genomic_DNA"/>
</dbReference>
<dbReference type="Gene3D" id="3.90.180.10">
    <property type="entry name" value="Medium-chain alcohol dehydrogenases, catalytic domain"/>
    <property type="match status" value="1"/>
</dbReference>
<organism evidence="7 8">
    <name type="scientific">Actinoplanes lutulentus</name>
    <dbReference type="NCBI Taxonomy" id="1287878"/>
    <lineage>
        <taxon>Bacteria</taxon>
        <taxon>Bacillati</taxon>
        <taxon>Actinomycetota</taxon>
        <taxon>Actinomycetes</taxon>
        <taxon>Micromonosporales</taxon>
        <taxon>Micromonosporaceae</taxon>
        <taxon>Actinoplanes</taxon>
    </lineage>
</organism>
<evidence type="ECO:0000313" key="8">
    <source>
        <dbReference type="Proteomes" id="UP000249341"/>
    </source>
</evidence>
<protein>
    <submittedName>
        <fullName evidence="7">Threonine dehydrogenase-like Zn-dependent dehydrogenase</fullName>
    </submittedName>
</protein>
<dbReference type="PANTHER" id="PTHR42813:SF2">
    <property type="entry name" value="DEHYDROGENASE, ZINC-CONTAINING, PUTATIVE (AFU_ORTHOLOGUE AFUA_2G02810)-RELATED"/>
    <property type="match status" value="1"/>
</dbReference>
<evidence type="ECO:0000256" key="2">
    <source>
        <dbReference type="ARBA" id="ARBA00022723"/>
    </source>
</evidence>
<dbReference type="InterPro" id="IPR011032">
    <property type="entry name" value="GroES-like_sf"/>
</dbReference>
<evidence type="ECO:0000256" key="4">
    <source>
        <dbReference type="ARBA" id="ARBA00023002"/>
    </source>
</evidence>
<dbReference type="SUPFAM" id="SSF51735">
    <property type="entry name" value="NAD(P)-binding Rossmann-fold domains"/>
    <property type="match status" value="1"/>
</dbReference>
<dbReference type="InterPro" id="IPR013154">
    <property type="entry name" value="ADH-like_N"/>
</dbReference>
<accession>A0A327YXZ2</accession>
<evidence type="ECO:0000256" key="3">
    <source>
        <dbReference type="ARBA" id="ARBA00022833"/>
    </source>
</evidence>
<dbReference type="OrthoDB" id="3399630at2"/>
<reference evidence="7 8" key="1">
    <citation type="submission" date="2018-06" db="EMBL/GenBank/DDBJ databases">
        <title>Genomic Encyclopedia of Type Strains, Phase III (KMG-III): the genomes of soil and plant-associated and newly described type strains.</title>
        <authorList>
            <person name="Whitman W."/>
        </authorList>
    </citation>
    <scope>NUCLEOTIDE SEQUENCE [LARGE SCALE GENOMIC DNA]</scope>
    <source>
        <strain evidence="7 8">CGMCC 4.7090</strain>
    </source>
</reference>
<dbReference type="InterPro" id="IPR020843">
    <property type="entry name" value="ER"/>
</dbReference>
<dbReference type="RefSeq" id="WP_111654769.1">
    <property type="nucleotide sequence ID" value="NZ_JACHWI010000014.1"/>
</dbReference>
<keyword evidence="4" id="KW-0560">Oxidoreductase</keyword>
<dbReference type="Gene3D" id="3.40.50.720">
    <property type="entry name" value="NAD(P)-binding Rossmann-like Domain"/>
    <property type="match status" value="1"/>
</dbReference>
<dbReference type="InterPro" id="IPR036291">
    <property type="entry name" value="NAD(P)-bd_dom_sf"/>
</dbReference>
<comment type="caution">
    <text evidence="7">The sequence shown here is derived from an EMBL/GenBank/DDBJ whole genome shotgun (WGS) entry which is preliminary data.</text>
</comment>
<evidence type="ECO:0000256" key="5">
    <source>
        <dbReference type="RuleBase" id="RU361277"/>
    </source>
</evidence>
<dbReference type="Proteomes" id="UP000249341">
    <property type="component" value="Unassembled WGS sequence"/>
</dbReference>
<feature type="domain" description="Enoyl reductase (ER)" evidence="6">
    <location>
        <begin position="8"/>
        <end position="391"/>
    </location>
</feature>
<dbReference type="Pfam" id="PF00107">
    <property type="entry name" value="ADH_zinc_N"/>
    <property type="match status" value="1"/>
</dbReference>
<dbReference type="AlphaFoldDB" id="A0A327YXZ2"/>